<sequence>MLLFLPLAFLLFRGCNGQLGNTKSMTAQAVQLINEYRQTVANGSAFDMSGNLPSTLSMFQLKGDDTLSLMALTTVFSCNVSNPKVQPGYSFNGYSISYLPSSMDPTTILEIALAQWEQEPLLYGIGDNVVYSNTKLKEWANMVYYKSTKVGCYYNLCNTTGPTTQAIACLFNMVSRLAQGLVPNGTTGKNLPQGTDIAQMLYNQTLEHAAQDYANTCPKGLSPVSSREGTGEIYQSLPSNTLALMDVIEAALKASWHPIMVHGFDPSLEFTDLTPHLANAPLMFTQVSLNPNEIANVRCHTVTFPTALVWAP</sequence>
<dbReference type="WBParaSite" id="HPLM_0001404501-mRNA-1">
    <property type="protein sequence ID" value="HPLM_0001404501-mRNA-1"/>
    <property type="gene ID" value="HPLM_0001404501"/>
</dbReference>
<organism evidence="5">
    <name type="scientific">Haemonchus placei</name>
    <name type="common">Barber's pole worm</name>
    <dbReference type="NCBI Taxonomy" id="6290"/>
    <lineage>
        <taxon>Eukaryota</taxon>
        <taxon>Metazoa</taxon>
        <taxon>Ecdysozoa</taxon>
        <taxon>Nematoda</taxon>
        <taxon>Chromadorea</taxon>
        <taxon>Rhabditida</taxon>
        <taxon>Rhabditina</taxon>
        <taxon>Rhabditomorpha</taxon>
        <taxon>Strongyloidea</taxon>
        <taxon>Trichostrongylidae</taxon>
        <taxon>Haemonchus</taxon>
    </lineage>
</organism>
<evidence type="ECO:0000313" key="4">
    <source>
        <dbReference type="Proteomes" id="UP000268014"/>
    </source>
</evidence>
<proteinExistence type="predicted"/>
<protein>
    <submittedName>
        <fullName evidence="5">SCP domain-containing protein</fullName>
    </submittedName>
</protein>
<gene>
    <name evidence="3" type="ORF">HPLM_LOCUS14037</name>
</gene>
<dbReference type="Proteomes" id="UP000268014">
    <property type="component" value="Unassembled WGS sequence"/>
</dbReference>
<evidence type="ECO:0000313" key="5">
    <source>
        <dbReference type="WBParaSite" id="HPLM_0001404501-mRNA-1"/>
    </source>
</evidence>
<feature type="domain" description="SCP" evidence="2">
    <location>
        <begin position="24"/>
        <end position="175"/>
    </location>
</feature>
<reference evidence="5" key="1">
    <citation type="submission" date="2017-02" db="UniProtKB">
        <authorList>
            <consortium name="WormBaseParasite"/>
        </authorList>
    </citation>
    <scope>IDENTIFICATION</scope>
</reference>
<keyword evidence="1" id="KW-0732">Signal</keyword>
<dbReference type="Gene3D" id="3.40.33.10">
    <property type="entry name" value="CAP"/>
    <property type="match status" value="2"/>
</dbReference>
<feature type="signal peptide" evidence="1">
    <location>
        <begin position="1"/>
        <end position="17"/>
    </location>
</feature>
<dbReference type="Pfam" id="PF00188">
    <property type="entry name" value="CAP"/>
    <property type="match status" value="1"/>
</dbReference>
<name>A0A0N4WRD4_HAEPC</name>
<dbReference type="OrthoDB" id="5872317at2759"/>
<feature type="chain" id="PRO_5043123931" evidence="1">
    <location>
        <begin position="18"/>
        <end position="312"/>
    </location>
</feature>
<dbReference type="SUPFAM" id="SSF55797">
    <property type="entry name" value="PR-1-like"/>
    <property type="match status" value="2"/>
</dbReference>
<dbReference type="STRING" id="6290.A0A0N4WRD4"/>
<evidence type="ECO:0000256" key="1">
    <source>
        <dbReference type="SAM" id="SignalP"/>
    </source>
</evidence>
<dbReference type="InterPro" id="IPR035940">
    <property type="entry name" value="CAP_sf"/>
</dbReference>
<accession>A0A0N4WRD4</accession>
<dbReference type="CDD" id="cd05380">
    <property type="entry name" value="CAP_euk"/>
    <property type="match status" value="2"/>
</dbReference>
<dbReference type="InterPro" id="IPR014044">
    <property type="entry name" value="CAP_dom"/>
</dbReference>
<dbReference type="EMBL" id="UZAF01018422">
    <property type="protein sequence ID" value="VDO51590.1"/>
    <property type="molecule type" value="Genomic_DNA"/>
</dbReference>
<keyword evidence="4" id="KW-1185">Reference proteome</keyword>
<evidence type="ECO:0000313" key="3">
    <source>
        <dbReference type="EMBL" id="VDO51590.1"/>
    </source>
</evidence>
<evidence type="ECO:0000259" key="2">
    <source>
        <dbReference type="SMART" id="SM00198"/>
    </source>
</evidence>
<dbReference type="SMART" id="SM00198">
    <property type="entry name" value="SCP"/>
    <property type="match status" value="1"/>
</dbReference>
<dbReference type="OMA" id="IRIMWAK"/>
<reference evidence="3 4" key="2">
    <citation type="submission" date="2018-11" db="EMBL/GenBank/DDBJ databases">
        <authorList>
            <consortium name="Pathogen Informatics"/>
        </authorList>
    </citation>
    <scope>NUCLEOTIDE SEQUENCE [LARGE SCALE GENOMIC DNA]</scope>
    <source>
        <strain evidence="3 4">MHpl1</strain>
    </source>
</reference>
<dbReference type="AlphaFoldDB" id="A0A0N4WRD4"/>